<evidence type="ECO:0000256" key="3">
    <source>
        <dbReference type="ARBA" id="ARBA00022553"/>
    </source>
</evidence>
<dbReference type="SMART" id="SM00387">
    <property type="entry name" value="HATPase_c"/>
    <property type="match status" value="1"/>
</dbReference>
<accession>A0ABQ6AE51</accession>
<dbReference type="InterPro" id="IPR011006">
    <property type="entry name" value="CheY-like_superfamily"/>
</dbReference>
<dbReference type="Gene3D" id="3.30.565.10">
    <property type="entry name" value="Histidine kinase-like ATPase, C-terminal domain"/>
    <property type="match status" value="1"/>
</dbReference>
<dbReference type="InterPro" id="IPR001789">
    <property type="entry name" value="Sig_transdc_resp-reg_receiver"/>
</dbReference>
<dbReference type="PROSITE" id="PS50110">
    <property type="entry name" value="RESPONSE_REGULATORY"/>
    <property type="match status" value="1"/>
</dbReference>
<feature type="domain" description="Response regulatory" evidence="8">
    <location>
        <begin position="739"/>
        <end position="860"/>
    </location>
</feature>
<dbReference type="CDD" id="cd12913">
    <property type="entry name" value="PDC1_MCP_like"/>
    <property type="match status" value="1"/>
</dbReference>
<proteinExistence type="predicted"/>
<dbReference type="InterPro" id="IPR003594">
    <property type="entry name" value="HATPase_dom"/>
</dbReference>
<evidence type="ECO:0000313" key="10">
    <source>
        <dbReference type="Proteomes" id="UP001156660"/>
    </source>
</evidence>
<dbReference type="SUPFAM" id="SSF52172">
    <property type="entry name" value="CheY-like"/>
    <property type="match status" value="1"/>
</dbReference>
<dbReference type="Gene3D" id="3.30.450.20">
    <property type="entry name" value="PAS domain"/>
    <property type="match status" value="1"/>
</dbReference>
<dbReference type="InterPro" id="IPR003661">
    <property type="entry name" value="HisK_dim/P_dom"/>
</dbReference>
<evidence type="ECO:0000256" key="2">
    <source>
        <dbReference type="ARBA" id="ARBA00012438"/>
    </source>
</evidence>
<evidence type="ECO:0000256" key="1">
    <source>
        <dbReference type="ARBA" id="ARBA00000085"/>
    </source>
</evidence>
<dbReference type="SMART" id="SM00388">
    <property type="entry name" value="HisKA"/>
    <property type="match status" value="1"/>
</dbReference>
<dbReference type="Pfam" id="PF22673">
    <property type="entry name" value="MCP-like_PDC_1"/>
    <property type="match status" value="1"/>
</dbReference>
<dbReference type="Pfam" id="PF02518">
    <property type="entry name" value="HATPase_c"/>
    <property type="match status" value="1"/>
</dbReference>
<name>A0ABQ6AE51_9GAMM</name>
<dbReference type="Pfam" id="PF00072">
    <property type="entry name" value="Response_reg"/>
    <property type="match status" value="1"/>
</dbReference>
<keyword evidence="9" id="KW-0808">Transferase</keyword>
<keyword evidence="10" id="KW-1185">Reference proteome</keyword>
<feature type="domain" description="Histidine kinase" evidence="7">
    <location>
        <begin position="359"/>
        <end position="580"/>
    </location>
</feature>
<dbReference type="EMBL" id="BSOU01000002">
    <property type="protein sequence ID" value="GLR73677.1"/>
    <property type="molecule type" value="Genomic_DNA"/>
</dbReference>
<feature type="modified residue" description="4-aspartylphosphate" evidence="5">
    <location>
        <position position="790"/>
    </location>
</feature>
<keyword evidence="4" id="KW-0902">Two-component regulatory system</keyword>
<dbReference type="SUPFAM" id="SSF47384">
    <property type="entry name" value="Homodimeric domain of signal transducing histidine kinase"/>
    <property type="match status" value="1"/>
</dbReference>
<dbReference type="PRINTS" id="PR00344">
    <property type="entry name" value="BCTRLSENSOR"/>
</dbReference>
<feature type="transmembrane region" description="Helical" evidence="6">
    <location>
        <begin position="265"/>
        <end position="291"/>
    </location>
</feature>
<dbReference type="InterPro" id="IPR036097">
    <property type="entry name" value="HisK_dim/P_sf"/>
</dbReference>
<keyword evidence="9" id="KW-0418">Kinase</keyword>
<dbReference type="CDD" id="cd17546">
    <property type="entry name" value="REC_hyHK_CKI1_RcsC-like"/>
    <property type="match status" value="1"/>
</dbReference>
<keyword evidence="6" id="KW-1133">Transmembrane helix</keyword>
<comment type="caution">
    <text evidence="9">The sequence shown here is derived from an EMBL/GenBank/DDBJ whole genome shotgun (WGS) entry which is preliminary data.</text>
</comment>
<evidence type="ECO:0000256" key="5">
    <source>
        <dbReference type="PROSITE-ProRule" id="PRU00169"/>
    </source>
</evidence>
<evidence type="ECO:0000259" key="7">
    <source>
        <dbReference type="PROSITE" id="PS50109"/>
    </source>
</evidence>
<sequence length="860" mass="96129">MSKDMSLKKKSILALGCYVCFLIAIIGSITYYVVQSPIRFNLENNLDVRTQLLSREIDDPLSHSLSTLHALVGVVVSGYSPDVIQNMLSSVLKESDDIIISGGIWPEPNTYIPSKRLASVFFARDEQGGIKLIDDYNKPSASPYQNESWYVSVAHENSEQRISWSEVYIDPFTKQKMITASQPYFNEGRFVGVATIDISLKGLISVIESQAEKHKLGIIIKNADITIAEYKFNVQEDMYIVKHTMEDFNWEINVINSYRTVSDEIYAQIINIELGIVPILLLCVIMGYYIINRSLINPIILISDQINETDSNEKIDINYSYKDEIGNLISSFNKKTEFLEIEKIKAESSTKAKSSFLANMSHEIRTPLNGIIGMSDILAETALNPVQTEYLHTIETSSQTLLLLINDILDLSKIESGNLVLVPQQSHVAEVAYDTLTVVLGKASDKGLALQVELAPNLPDIVMLDEHRLRQVLMNLLSNAVKFTQNGAVILSINYEEKADSRGTLFFAVKDTGIGISKDKLKQVFEPFTQEDSSITRQFGGTGLGLAICRQLVELLGGEIKLDSEKGFGSKFYFTLDVDVVESNIPKLKECSSTKCLIISNNKTYASQLNMECNQLGLSPVVVRNSDDIQTQAANYDVIIYCQDTLTSTLKNVDKINELTHRPGLIICRKQADEKADFKHTIDGLIIYPLLGKRFSKVMKQAIISAKNRHNEEDAIPLNGVSPDDVPAEAENNKVEEKAILVVEDNLINQKVASLLLKKEGFRVDLANDGQEAVEMIKAQTTTYSLILMDCMMPVMDGFAATEAIRAWEQTQIQKRLPIIALTASVFVEDIDKCYQSGMDDYVAKPFKKELILEKLEAYT</sequence>
<dbReference type="SUPFAM" id="SSF55874">
    <property type="entry name" value="ATPase domain of HSP90 chaperone/DNA topoisomerase II/histidine kinase"/>
    <property type="match status" value="1"/>
</dbReference>
<keyword evidence="6" id="KW-0472">Membrane</keyword>
<evidence type="ECO:0000256" key="4">
    <source>
        <dbReference type="ARBA" id="ARBA00023012"/>
    </source>
</evidence>
<comment type="catalytic activity">
    <reaction evidence="1">
        <text>ATP + protein L-histidine = ADP + protein N-phospho-L-histidine.</text>
        <dbReference type="EC" id="2.7.13.3"/>
    </reaction>
</comment>
<protein>
    <recommendedName>
        <fullName evidence="2">histidine kinase</fullName>
        <ecNumber evidence="2">2.7.13.3</ecNumber>
    </recommendedName>
</protein>
<dbReference type="CDD" id="cd00082">
    <property type="entry name" value="HisKA"/>
    <property type="match status" value="1"/>
</dbReference>
<keyword evidence="6" id="KW-0812">Transmembrane</keyword>
<dbReference type="InterPro" id="IPR036890">
    <property type="entry name" value="HATPase_C_sf"/>
</dbReference>
<dbReference type="RefSeq" id="WP_105063804.1">
    <property type="nucleotide sequence ID" value="NZ_BSOU01000002.1"/>
</dbReference>
<dbReference type="PANTHER" id="PTHR45339">
    <property type="entry name" value="HYBRID SIGNAL TRANSDUCTION HISTIDINE KINASE J"/>
    <property type="match status" value="1"/>
</dbReference>
<dbReference type="PANTHER" id="PTHR45339:SF1">
    <property type="entry name" value="HYBRID SIGNAL TRANSDUCTION HISTIDINE KINASE J"/>
    <property type="match status" value="1"/>
</dbReference>
<dbReference type="Gene3D" id="1.10.287.130">
    <property type="match status" value="1"/>
</dbReference>
<evidence type="ECO:0000256" key="6">
    <source>
        <dbReference type="SAM" id="Phobius"/>
    </source>
</evidence>
<feature type="transmembrane region" description="Helical" evidence="6">
    <location>
        <begin position="12"/>
        <end position="34"/>
    </location>
</feature>
<gene>
    <name evidence="9" type="primary">binK</name>
    <name evidence="9" type="ORF">GCM10007855_05510</name>
</gene>
<evidence type="ECO:0000313" key="9">
    <source>
        <dbReference type="EMBL" id="GLR73677.1"/>
    </source>
</evidence>
<dbReference type="PROSITE" id="PS50109">
    <property type="entry name" value="HIS_KIN"/>
    <property type="match status" value="1"/>
</dbReference>
<organism evidence="9 10">
    <name type="scientific">Aliivibrio sifiae</name>
    <dbReference type="NCBI Taxonomy" id="566293"/>
    <lineage>
        <taxon>Bacteria</taxon>
        <taxon>Pseudomonadati</taxon>
        <taxon>Pseudomonadota</taxon>
        <taxon>Gammaproteobacteria</taxon>
        <taxon>Vibrionales</taxon>
        <taxon>Vibrionaceae</taxon>
        <taxon>Aliivibrio</taxon>
    </lineage>
</organism>
<dbReference type="InterPro" id="IPR005467">
    <property type="entry name" value="His_kinase_dom"/>
</dbReference>
<keyword evidence="3 5" id="KW-0597">Phosphoprotein</keyword>
<dbReference type="CDD" id="cd16922">
    <property type="entry name" value="HATPase_EvgS-ArcB-TorS-like"/>
    <property type="match status" value="1"/>
</dbReference>
<dbReference type="InterPro" id="IPR004358">
    <property type="entry name" value="Sig_transdc_His_kin-like_C"/>
</dbReference>
<dbReference type="SMART" id="SM00448">
    <property type="entry name" value="REC"/>
    <property type="match status" value="1"/>
</dbReference>
<dbReference type="Proteomes" id="UP001156660">
    <property type="component" value="Unassembled WGS sequence"/>
</dbReference>
<reference evidence="10" key="1">
    <citation type="journal article" date="2019" name="Int. J. Syst. Evol. Microbiol.">
        <title>The Global Catalogue of Microorganisms (GCM) 10K type strain sequencing project: providing services to taxonomists for standard genome sequencing and annotation.</title>
        <authorList>
            <consortium name="The Broad Institute Genomics Platform"/>
            <consortium name="The Broad Institute Genome Sequencing Center for Infectious Disease"/>
            <person name="Wu L."/>
            <person name="Ma J."/>
        </authorList>
    </citation>
    <scope>NUCLEOTIDE SEQUENCE [LARGE SCALE GENOMIC DNA]</scope>
    <source>
        <strain evidence="10">NBRC 105001</strain>
    </source>
</reference>
<dbReference type="EC" id="2.7.13.3" evidence="2"/>
<dbReference type="Pfam" id="PF00512">
    <property type="entry name" value="HisKA"/>
    <property type="match status" value="1"/>
</dbReference>
<dbReference type="Gene3D" id="6.10.340.10">
    <property type="match status" value="1"/>
</dbReference>
<evidence type="ECO:0000259" key="8">
    <source>
        <dbReference type="PROSITE" id="PS50110"/>
    </source>
</evidence>
<dbReference type="Gene3D" id="3.40.50.2300">
    <property type="match status" value="1"/>
</dbReference>
<dbReference type="GO" id="GO:0016301">
    <property type="term" value="F:kinase activity"/>
    <property type="evidence" value="ECO:0007669"/>
    <property type="project" value="UniProtKB-KW"/>
</dbReference>